<sequence>MAYDGKGKGGGDGREEKAMISSKGSDHLEIQPKQWLLPPPSVRSLLRHVSVAPLGRFGRPKPLNKLAKLITSNRLWDRSAPRAESLTIWGQINPCFPHSFISQNNASFQPIASSDRCRMSILFYCLFIGQSDGKVYLPFCDNPIGTEQRKKQKILRFWESRVMSQNPSYTHRPRPGGMAGAVLDKQKSKYNELEGQYLLEWINEKVKDSQISTDGQRTNFWEQLKDGTLLCRFLNAVEPGIVKKIMKPISNFNCMENINQFVSEARKMGVIDQETFQSVDLLEGRDLFSVCVTLQSLARKMEKSHGIALPKQVPKDKI</sequence>
<dbReference type="AlphaFoldDB" id="A0ABD2JR62"/>
<keyword evidence="4" id="KW-1185">Reference proteome</keyword>
<dbReference type="PROSITE" id="PS50021">
    <property type="entry name" value="CH"/>
    <property type="match status" value="1"/>
</dbReference>
<reference evidence="3 4" key="1">
    <citation type="submission" date="2024-10" db="EMBL/GenBank/DDBJ databases">
        <authorList>
            <person name="Kim D."/>
        </authorList>
    </citation>
    <scope>NUCLEOTIDE SEQUENCE [LARGE SCALE GENOMIC DNA]</scope>
    <source>
        <strain evidence="3">BH-2024</strain>
    </source>
</reference>
<organism evidence="3 4">
    <name type="scientific">Heterodera trifolii</name>
    <dbReference type="NCBI Taxonomy" id="157864"/>
    <lineage>
        <taxon>Eukaryota</taxon>
        <taxon>Metazoa</taxon>
        <taxon>Ecdysozoa</taxon>
        <taxon>Nematoda</taxon>
        <taxon>Chromadorea</taxon>
        <taxon>Rhabditida</taxon>
        <taxon>Tylenchina</taxon>
        <taxon>Tylenchomorpha</taxon>
        <taxon>Tylenchoidea</taxon>
        <taxon>Heteroderidae</taxon>
        <taxon>Heteroderinae</taxon>
        <taxon>Heterodera</taxon>
    </lineage>
</organism>
<evidence type="ECO:0000313" key="3">
    <source>
        <dbReference type="EMBL" id="KAL3093079.1"/>
    </source>
</evidence>
<dbReference type="Proteomes" id="UP001620626">
    <property type="component" value="Unassembled WGS sequence"/>
</dbReference>
<feature type="domain" description="Calponin-homology (CH)" evidence="2">
    <location>
        <begin position="192"/>
        <end position="302"/>
    </location>
</feature>
<proteinExistence type="predicted"/>
<accession>A0ABD2JR62</accession>
<dbReference type="SMART" id="SM00033">
    <property type="entry name" value="CH"/>
    <property type="match status" value="1"/>
</dbReference>
<dbReference type="SUPFAM" id="SSF47576">
    <property type="entry name" value="Calponin-homology domain, CH-domain"/>
    <property type="match status" value="1"/>
</dbReference>
<dbReference type="InterPro" id="IPR003096">
    <property type="entry name" value="SM22_calponin"/>
</dbReference>
<dbReference type="InterPro" id="IPR050606">
    <property type="entry name" value="Calponin-like"/>
</dbReference>
<dbReference type="InterPro" id="IPR036872">
    <property type="entry name" value="CH_dom_sf"/>
</dbReference>
<feature type="region of interest" description="Disordered" evidence="1">
    <location>
        <begin position="1"/>
        <end position="21"/>
    </location>
</feature>
<protein>
    <recommendedName>
        <fullName evidence="2">Calponin-homology (CH) domain-containing protein</fullName>
    </recommendedName>
</protein>
<dbReference type="InterPro" id="IPR001715">
    <property type="entry name" value="CH_dom"/>
</dbReference>
<evidence type="ECO:0000259" key="2">
    <source>
        <dbReference type="PROSITE" id="PS50021"/>
    </source>
</evidence>
<evidence type="ECO:0000313" key="4">
    <source>
        <dbReference type="Proteomes" id="UP001620626"/>
    </source>
</evidence>
<dbReference type="PANTHER" id="PTHR47385:SF9">
    <property type="entry name" value="CALPONIN-HOMOLOGY (CH) DOMAIN-CONTAINING PROTEIN"/>
    <property type="match status" value="1"/>
</dbReference>
<name>A0ABD2JR62_9BILA</name>
<dbReference type="CDD" id="cd00014">
    <property type="entry name" value="CH_SF"/>
    <property type="match status" value="1"/>
</dbReference>
<dbReference type="EMBL" id="JBICBT010000917">
    <property type="protein sequence ID" value="KAL3093079.1"/>
    <property type="molecule type" value="Genomic_DNA"/>
</dbReference>
<evidence type="ECO:0000256" key="1">
    <source>
        <dbReference type="SAM" id="MobiDB-lite"/>
    </source>
</evidence>
<dbReference type="Pfam" id="PF00307">
    <property type="entry name" value="CH"/>
    <property type="match status" value="1"/>
</dbReference>
<gene>
    <name evidence="3" type="ORF">niasHT_022529</name>
</gene>
<dbReference type="PRINTS" id="PR00888">
    <property type="entry name" value="SM22CALPONIN"/>
</dbReference>
<dbReference type="Gene3D" id="1.10.418.10">
    <property type="entry name" value="Calponin-like domain"/>
    <property type="match status" value="1"/>
</dbReference>
<dbReference type="PANTHER" id="PTHR47385">
    <property type="entry name" value="CALPONIN"/>
    <property type="match status" value="1"/>
</dbReference>
<comment type="caution">
    <text evidence="3">The sequence shown here is derived from an EMBL/GenBank/DDBJ whole genome shotgun (WGS) entry which is preliminary data.</text>
</comment>